<evidence type="ECO:0000256" key="1">
    <source>
        <dbReference type="SAM" id="MobiDB-lite"/>
    </source>
</evidence>
<organism evidence="2 3">
    <name type="scientific">Pseudonocardia kunmingensis</name>
    <dbReference type="NCBI Taxonomy" id="630975"/>
    <lineage>
        <taxon>Bacteria</taxon>
        <taxon>Bacillati</taxon>
        <taxon>Actinomycetota</taxon>
        <taxon>Actinomycetes</taxon>
        <taxon>Pseudonocardiales</taxon>
        <taxon>Pseudonocardiaceae</taxon>
        <taxon>Pseudonocardia</taxon>
    </lineage>
</organism>
<sequence>MAAQLYWVYFQCCDVLHGRRAYTDLAQSLVSAWEKIVAEGEETVTTRCGDRFQAVPASSPRTPHRPGAET</sequence>
<dbReference type="Proteomes" id="UP000315677">
    <property type="component" value="Unassembled WGS sequence"/>
</dbReference>
<dbReference type="RefSeq" id="WP_142054772.1">
    <property type="nucleotide sequence ID" value="NZ_VFPA01000002.1"/>
</dbReference>
<name>A0A543DNT5_9PSEU</name>
<proteinExistence type="predicted"/>
<dbReference type="EMBL" id="VFPA01000002">
    <property type="protein sequence ID" value="TQM10997.1"/>
    <property type="molecule type" value="Genomic_DNA"/>
</dbReference>
<evidence type="ECO:0000313" key="3">
    <source>
        <dbReference type="Proteomes" id="UP000315677"/>
    </source>
</evidence>
<dbReference type="AlphaFoldDB" id="A0A543DNT5"/>
<reference evidence="2 3" key="1">
    <citation type="submission" date="2019-06" db="EMBL/GenBank/DDBJ databases">
        <title>Sequencing the genomes of 1000 actinobacteria strains.</title>
        <authorList>
            <person name="Klenk H.-P."/>
        </authorList>
    </citation>
    <scope>NUCLEOTIDE SEQUENCE [LARGE SCALE GENOMIC DNA]</scope>
    <source>
        <strain evidence="2 3">DSM 45301</strain>
    </source>
</reference>
<keyword evidence="3" id="KW-1185">Reference proteome</keyword>
<accession>A0A543DNT5</accession>
<protein>
    <submittedName>
        <fullName evidence="2">Uncharacterized protein</fullName>
    </submittedName>
</protein>
<gene>
    <name evidence="2" type="ORF">FB558_3526</name>
</gene>
<comment type="caution">
    <text evidence="2">The sequence shown here is derived from an EMBL/GenBank/DDBJ whole genome shotgun (WGS) entry which is preliminary data.</text>
</comment>
<evidence type="ECO:0000313" key="2">
    <source>
        <dbReference type="EMBL" id="TQM10997.1"/>
    </source>
</evidence>
<feature type="region of interest" description="Disordered" evidence="1">
    <location>
        <begin position="51"/>
        <end position="70"/>
    </location>
</feature>